<dbReference type="PRINTS" id="PR01217">
    <property type="entry name" value="PRICHEXTENSN"/>
</dbReference>
<accession>A0A9P4V665</accession>
<evidence type="ECO:0000313" key="4">
    <source>
        <dbReference type="EMBL" id="KAF2737953.1"/>
    </source>
</evidence>
<gene>
    <name evidence="4" type="ORF">EJ04DRAFT_550220</name>
</gene>
<keyword evidence="2" id="KW-0472">Membrane</keyword>
<name>A0A9P4V665_9PLEO</name>
<organism evidence="4 5">
    <name type="scientific">Polyplosphaeria fusca</name>
    <dbReference type="NCBI Taxonomy" id="682080"/>
    <lineage>
        <taxon>Eukaryota</taxon>
        <taxon>Fungi</taxon>
        <taxon>Dikarya</taxon>
        <taxon>Ascomycota</taxon>
        <taxon>Pezizomycotina</taxon>
        <taxon>Dothideomycetes</taxon>
        <taxon>Pleosporomycetidae</taxon>
        <taxon>Pleosporales</taxon>
        <taxon>Tetraplosphaeriaceae</taxon>
        <taxon>Polyplosphaeria</taxon>
    </lineage>
</organism>
<comment type="caution">
    <text evidence="4">The sequence shown here is derived from an EMBL/GenBank/DDBJ whole genome shotgun (WGS) entry which is preliminary data.</text>
</comment>
<dbReference type="PANTHER" id="PTHR45725:SF20">
    <property type="entry name" value="C3H1-TYPE DOMAIN-CONTAINING PROTEIN-RELATED"/>
    <property type="match status" value="1"/>
</dbReference>
<evidence type="ECO:0000256" key="1">
    <source>
        <dbReference type="SAM" id="MobiDB-lite"/>
    </source>
</evidence>
<feature type="region of interest" description="Disordered" evidence="1">
    <location>
        <begin position="578"/>
        <end position="679"/>
    </location>
</feature>
<feature type="transmembrane region" description="Helical" evidence="2">
    <location>
        <begin position="1017"/>
        <end position="1035"/>
    </location>
</feature>
<keyword evidence="2" id="KW-0812">Transmembrane</keyword>
<dbReference type="PANTHER" id="PTHR45725">
    <property type="entry name" value="FORMIN HOMOLOGY 2 FAMILY MEMBER"/>
    <property type="match status" value="1"/>
</dbReference>
<feature type="signal peptide" evidence="3">
    <location>
        <begin position="1"/>
        <end position="25"/>
    </location>
</feature>
<dbReference type="Proteomes" id="UP000799444">
    <property type="component" value="Unassembled WGS sequence"/>
</dbReference>
<sequence length="1036" mass="106445">MAGTGIMRVTLCLGWLSLAVAQAQSSSSSSSSSFSSSSSLSTSSSVSSNTTQVSNSSLSSSHIPTSRASSSSSTILNDRLAKTTSTFLSASSSSASASTSLSATLALPTAVNGTSTFGIAPNTTAAVAYVNPWAGNFSQPAPLHGTGSNYALQCQNAYFSYTSINSDYLTVTDSTFLLTSVIRSTTVYVVHTSYTTSFYTLCDGHPRVITSMPTATETTTLLPSTTIILAKGISAVKYPDPNCTVSWDDCRGLWSRYESASSVYKSASFAKANTVVSLGAKGDFWVVSGTTTTFPTPFPSTISLGNEQISKAIARPPKPSTNYIIVTTPPPGGIFWFDGYTMTPGGPPVTIEHTIDFTNTPYTPHCRTEQPTCTAGARCQIGGDKVQIFWFPPQTNVSRDMCATAPTGAVTSRPPTNFTWTPITTGPYAVMDGNTMYSGNVYVSLNRINAECNWSGTSVEVGAEHGGEILTMAPSELFSQRAYPITTGKHSGMIDFEPYAYQFNFNDLISPYPWVAWEATPDCVIDKCNYINGSYNPWIAVPEAIRRLDPKWSTCDLSLYGLYDPPRALSSIGNIFASITSNDPQPPPTPGQSVPQSEAQPTKPPQPSQKPPPPPSPPSPPPPPPPVNRPTPPSDPNDPKPPQNPGTPGNPNNNPGQPPAQPGRTNKPLPPPPTTIATIGHTPVVIDPAHPTNPVVGTTSLAPGAPPITVGHGTTISMTDPGHIIVSAPGAPAPSTINVPQPNPAKPTAGVVISLPNGSTMTATAIPGPSGSSLIVSGTMFTPGGPPITLPNGVVLSEGPSGTGIVVIDPSSGTTSTLAISGVPGIGNAPQPTSGVVLTLPNGDVVTATAIPGPHGSSIIVSGTTFSVGGAPITLPNGVVLSEAPSGTGIVVIDPATGATSTIPFSSVSGLITDVVPTPHPTPGAVVTIGGRVYTVVEENGTMMIPELGVTLSRGGPATTINGTVISEAGTGVVVGTTTTVPFSTVEVTPSGGDATGAATGAAARGLSGEMLFGKEWWMGFWVFGAMVLGGGVMLL</sequence>
<keyword evidence="3" id="KW-0732">Signal</keyword>
<evidence type="ECO:0000256" key="3">
    <source>
        <dbReference type="SAM" id="SignalP"/>
    </source>
</evidence>
<feature type="region of interest" description="Disordered" evidence="1">
    <location>
        <begin position="40"/>
        <end position="70"/>
    </location>
</feature>
<protein>
    <submittedName>
        <fullName evidence="4">Uncharacterized protein</fullName>
    </submittedName>
</protein>
<dbReference type="OrthoDB" id="3944128at2759"/>
<feature type="compositionally biased region" description="Pro residues" evidence="1">
    <location>
        <begin position="602"/>
        <end position="645"/>
    </location>
</feature>
<proteinExistence type="predicted"/>
<evidence type="ECO:0000256" key="2">
    <source>
        <dbReference type="SAM" id="Phobius"/>
    </source>
</evidence>
<dbReference type="EMBL" id="ML996112">
    <property type="protein sequence ID" value="KAF2737953.1"/>
    <property type="molecule type" value="Genomic_DNA"/>
</dbReference>
<evidence type="ECO:0000313" key="5">
    <source>
        <dbReference type="Proteomes" id="UP000799444"/>
    </source>
</evidence>
<dbReference type="AlphaFoldDB" id="A0A9P4V665"/>
<keyword evidence="5" id="KW-1185">Reference proteome</keyword>
<keyword evidence="2" id="KW-1133">Transmembrane helix</keyword>
<reference evidence="4" key="1">
    <citation type="journal article" date="2020" name="Stud. Mycol.">
        <title>101 Dothideomycetes genomes: a test case for predicting lifestyles and emergence of pathogens.</title>
        <authorList>
            <person name="Haridas S."/>
            <person name="Albert R."/>
            <person name="Binder M."/>
            <person name="Bloem J."/>
            <person name="Labutti K."/>
            <person name="Salamov A."/>
            <person name="Andreopoulos B."/>
            <person name="Baker S."/>
            <person name="Barry K."/>
            <person name="Bills G."/>
            <person name="Bluhm B."/>
            <person name="Cannon C."/>
            <person name="Castanera R."/>
            <person name="Culley D."/>
            <person name="Daum C."/>
            <person name="Ezra D."/>
            <person name="Gonzalez J."/>
            <person name="Henrissat B."/>
            <person name="Kuo A."/>
            <person name="Liang C."/>
            <person name="Lipzen A."/>
            <person name="Lutzoni F."/>
            <person name="Magnuson J."/>
            <person name="Mondo S."/>
            <person name="Nolan M."/>
            <person name="Ohm R."/>
            <person name="Pangilinan J."/>
            <person name="Park H.-J."/>
            <person name="Ramirez L."/>
            <person name="Alfaro M."/>
            <person name="Sun H."/>
            <person name="Tritt A."/>
            <person name="Yoshinaga Y."/>
            <person name="Zwiers L.-H."/>
            <person name="Turgeon B."/>
            <person name="Goodwin S."/>
            <person name="Spatafora J."/>
            <person name="Crous P."/>
            <person name="Grigoriev I."/>
        </authorList>
    </citation>
    <scope>NUCLEOTIDE SEQUENCE</scope>
    <source>
        <strain evidence="4">CBS 125425</strain>
    </source>
</reference>
<dbReference type="InterPro" id="IPR051425">
    <property type="entry name" value="Formin_Homology"/>
</dbReference>
<feature type="compositionally biased region" description="Low complexity" evidence="1">
    <location>
        <begin position="646"/>
        <end position="655"/>
    </location>
</feature>
<feature type="chain" id="PRO_5040422285" evidence="3">
    <location>
        <begin position="26"/>
        <end position="1036"/>
    </location>
</feature>